<reference evidence="1 2" key="1">
    <citation type="submission" date="2020-09" db="EMBL/GenBank/DDBJ databases">
        <title>Biosynthesis of the nuclear factor of activated T cells inhibitor NFAT-133 and its congeners in Streptomyces pactum.</title>
        <authorList>
            <person name="Zhou W."/>
            <person name="Posri P."/>
            <person name="Abugrain M.E."/>
            <person name="Weisberg A.J."/>
            <person name="Chang J.H."/>
            <person name="Mahmud T."/>
        </authorList>
    </citation>
    <scope>NUCLEOTIDE SEQUENCE [LARGE SCALE GENOMIC DNA]</scope>
    <source>
        <strain evidence="1 2">ATCC 27456</strain>
    </source>
</reference>
<protein>
    <submittedName>
        <fullName evidence="1">Uncharacterized protein</fullName>
    </submittedName>
</protein>
<dbReference type="Proteomes" id="UP000807371">
    <property type="component" value="Unassembled WGS sequence"/>
</dbReference>
<dbReference type="RefSeq" id="WP_197992500.1">
    <property type="nucleotide sequence ID" value="NZ_JACYXC010000002.1"/>
</dbReference>
<name>A0ABS0NU52_9ACTN</name>
<proteinExistence type="predicted"/>
<evidence type="ECO:0000313" key="1">
    <source>
        <dbReference type="EMBL" id="MBH5338720.1"/>
    </source>
</evidence>
<gene>
    <name evidence="1" type="ORF">IHE55_29650</name>
</gene>
<dbReference type="EMBL" id="JACYXC010000002">
    <property type="protein sequence ID" value="MBH5338720.1"/>
    <property type="molecule type" value="Genomic_DNA"/>
</dbReference>
<organism evidence="1 2">
    <name type="scientific">Streptomyces pactum</name>
    <dbReference type="NCBI Taxonomy" id="68249"/>
    <lineage>
        <taxon>Bacteria</taxon>
        <taxon>Bacillati</taxon>
        <taxon>Actinomycetota</taxon>
        <taxon>Actinomycetes</taxon>
        <taxon>Kitasatosporales</taxon>
        <taxon>Streptomycetaceae</taxon>
        <taxon>Streptomyces</taxon>
    </lineage>
</organism>
<accession>A0ABS0NU52</accession>
<sequence>MSHPRLPSTEAAVAAVHEVAREFGRELSTSHSIGTDQVSRRLAAGAFTVLDPDGSLPHEAYIELTGSPAVSVWLHPEGDARITVAEVDFEDVPRDAVPAFLRSVYGGAAYVKERAFPPSRTLIVPLPGGETYREPVLLHSLGPWLGGIVRG</sequence>
<keyword evidence="2" id="KW-1185">Reference proteome</keyword>
<comment type="caution">
    <text evidence="1">The sequence shown here is derived from an EMBL/GenBank/DDBJ whole genome shotgun (WGS) entry which is preliminary data.</text>
</comment>
<evidence type="ECO:0000313" key="2">
    <source>
        <dbReference type="Proteomes" id="UP000807371"/>
    </source>
</evidence>